<evidence type="ECO:0000256" key="1">
    <source>
        <dbReference type="SAM" id="MobiDB-lite"/>
    </source>
</evidence>
<feature type="compositionally biased region" description="Low complexity" evidence="1">
    <location>
        <begin position="50"/>
        <end position="68"/>
    </location>
</feature>
<protein>
    <submittedName>
        <fullName evidence="2">Uncharacterized protein</fullName>
    </submittedName>
</protein>
<comment type="caution">
    <text evidence="2">The sequence shown here is derived from an EMBL/GenBank/DDBJ whole genome shotgun (WGS) entry which is preliminary data.</text>
</comment>
<feature type="region of interest" description="Disordered" evidence="1">
    <location>
        <begin position="47"/>
        <end position="68"/>
    </location>
</feature>
<gene>
    <name evidence="2" type="ORF">E2C01_100760</name>
</gene>
<accession>A0A5B7KIQ8</accession>
<evidence type="ECO:0000313" key="3">
    <source>
        <dbReference type="Proteomes" id="UP000324222"/>
    </source>
</evidence>
<dbReference type="EMBL" id="VSRR010144126">
    <property type="protein sequence ID" value="MPD05039.1"/>
    <property type="molecule type" value="Genomic_DNA"/>
</dbReference>
<keyword evidence="3" id="KW-1185">Reference proteome</keyword>
<dbReference type="Proteomes" id="UP000324222">
    <property type="component" value="Unassembled WGS sequence"/>
</dbReference>
<evidence type="ECO:0000313" key="2">
    <source>
        <dbReference type="EMBL" id="MPD05039.1"/>
    </source>
</evidence>
<organism evidence="2 3">
    <name type="scientific">Portunus trituberculatus</name>
    <name type="common">Swimming crab</name>
    <name type="synonym">Neptunus trituberculatus</name>
    <dbReference type="NCBI Taxonomy" id="210409"/>
    <lineage>
        <taxon>Eukaryota</taxon>
        <taxon>Metazoa</taxon>
        <taxon>Ecdysozoa</taxon>
        <taxon>Arthropoda</taxon>
        <taxon>Crustacea</taxon>
        <taxon>Multicrustacea</taxon>
        <taxon>Malacostraca</taxon>
        <taxon>Eumalacostraca</taxon>
        <taxon>Eucarida</taxon>
        <taxon>Decapoda</taxon>
        <taxon>Pleocyemata</taxon>
        <taxon>Brachyura</taxon>
        <taxon>Eubrachyura</taxon>
        <taxon>Portunoidea</taxon>
        <taxon>Portunidae</taxon>
        <taxon>Portuninae</taxon>
        <taxon>Portunus</taxon>
    </lineage>
</organism>
<dbReference type="AlphaFoldDB" id="A0A5B7KIQ8"/>
<reference evidence="2 3" key="1">
    <citation type="submission" date="2019-05" db="EMBL/GenBank/DDBJ databases">
        <title>Another draft genome of Portunus trituberculatus and its Hox gene families provides insights of decapod evolution.</title>
        <authorList>
            <person name="Jeong J.-H."/>
            <person name="Song I."/>
            <person name="Kim S."/>
            <person name="Choi T."/>
            <person name="Kim D."/>
            <person name="Ryu S."/>
            <person name="Kim W."/>
        </authorList>
    </citation>
    <scope>NUCLEOTIDE SEQUENCE [LARGE SCALE GENOMIC DNA]</scope>
    <source>
        <tissue evidence="2">Muscle</tissue>
    </source>
</reference>
<name>A0A5B7KIQ8_PORTR</name>
<proteinExistence type="predicted"/>
<sequence>MKTRHGTEGVKLFKLIKATRRVMGSMAEGGKAGSWLEAYTTRASTMTAGSCSSSSSSSSSASSSSSSS</sequence>